<evidence type="ECO:0000313" key="6">
    <source>
        <dbReference type="Proteomes" id="UP000095023"/>
    </source>
</evidence>
<evidence type="ECO:0000256" key="2">
    <source>
        <dbReference type="ARBA" id="ARBA00022603"/>
    </source>
</evidence>
<name>A0A1E4TM48_9ASCO</name>
<dbReference type="InterPro" id="IPR051052">
    <property type="entry name" value="Diverse_substrate_MTase"/>
</dbReference>
<protein>
    <recommendedName>
        <fullName evidence="4">Methyltransferase type 11 domain-containing protein</fullName>
    </recommendedName>
</protein>
<dbReference type="InterPro" id="IPR029063">
    <property type="entry name" value="SAM-dependent_MTases_sf"/>
</dbReference>
<keyword evidence="2" id="KW-0489">Methyltransferase</keyword>
<proteinExistence type="inferred from homology"/>
<accession>A0A1E4TM48</accession>
<comment type="similarity">
    <text evidence="1">Belongs to the methyltransferase superfamily.</text>
</comment>
<keyword evidence="3" id="KW-0808">Transferase</keyword>
<gene>
    <name evidence="5" type="ORF">CANCADRAFT_23371</name>
</gene>
<dbReference type="SUPFAM" id="SSF53335">
    <property type="entry name" value="S-adenosyl-L-methionine-dependent methyltransferases"/>
    <property type="match status" value="1"/>
</dbReference>
<feature type="domain" description="Methyltransferase type 11" evidence="4">
    <location>
        <begin position="49"/>
        <end position="136"/>
    </location>
</feature>
<dbReference type="InterPro" id="IPR013216">
    <property type="entry name" value="Methyltransf_11"/>
</dbReference>
<dbReference type="PANTHER" id="PTHR44942">
    <property type="entry name" value="METHYLTRANSF_11 DOMAIN-CONTAINING PROTEIN"/>
    <property type="match status" value="1"/>
</dbReference>
<dbReference type="GO" id="GO:0032259">
    <property type="term" value="P:methylation"/>
    <property type="evidence" value="ECO:0007669"/>
    <property type="project" value="UniProtKB-KW"/>
</dbReference>
<dbReference type="Pfam" id="PF08241">
    <property type="entry name" value="Methyltransf_11"/>
    <property type="match status" value="1"/>
</dbReference>
<evidence type="ECO:0000313" key="5">
    <source>
        <dbReference type="EMBL" id="ODV92813.1"/>
    </source>
</evidence>
<dbReference type="Gene3D" id="3.40.50.150">
    <property type="entry name" value="Vaccinia Virus protein VP39"/>
    <property type="match status" value="1"/>
</dbReference>
<evidence type="ECO:0000256" key="3">
    <source>
        <dbReference type="ARBA" id="ARBA00022679"/>
    </source>
</evidence>
<dbReference type="OrthoDB" id="10027013at2759"/>
<organism evidence="5 6">
    <name type="scientific">Tortispora caseinolytica NRRL Y-17796</name>
    <dbReference type="NCBI Taxonomy" id="767744"/>
    <lineage>
        <taxon>Eukaryota</taxon>
        <taxon>Fungi</taxon>
        <taxon>Dikarya</taxon>
        <taxon>Ascomycota</taxon>
        <taxon>Saccharomycotina</taxon>
        <taxon>Trigonopsidomycetes</taxon>
        <taxon>Trigonopsidales</taxon>
        <taxon>Trigonopsidaceae</taxon>
        <taxon>Tortispora</taxon>
    </lineage>
</organism>
<dbReference type="AlphaFoldDB" id="A0A1E4TM48"/>
<dbReference type="EMBL" id="KV453841">
    <property type="protein sequence ID" value="ODV92813.1"/>
    <property type="molecule type" value="Genomic_DNA"/>
</dbReference>
<sequence>MSKVNQIAQSSFTANHEIYDRVRPSFDKDGVAFLIEEVMHLKPGAKVIEVGAGTGLFTETLKPYDLNILAVEPSEGMRESFKKRCPDVEIVDGDAYSLPVEDGIADAVLVAQAFHWFADSDAVKEFRRVLKKGGYLGLLWNNEDMEEASEVQRKCVELMWSYDSIVPQQRHNKWQKPLNESSQYFQTPFQEKKFKTSRLINKETVWPMMLSRSYITSLSDDEKQKLKQKVDEILVGAPEVIDVKLYLLVAWMQAI</sequence>
<dbReference type="GO" id="GO:0008757">
    <property type="term" value="F:S-adenosylmethionine-dependent methyltransferase activity"/>
    <property type="evidence" value="ECO:0007669"/>
    <property type="project" value="InterPro"/>
</dbReference>
<keyword evidence="6" id="KW-1185">Reference proteome</keyword>
<evidence type="ECO:0000259" key="4">
    <source>
        <dbReference type="Pfam" id="PF08241"/>
    </source>
</evidence>
<dbReference type="PANTHER" id="PTHR44942:SF4">
    <property type="entry name" value="METHYLTRANSFERASE TYPE 11 DOMAIN-CONTAINING PROTEIN"/>
    <property type="match status" value="1"/>
</dbReference>
<dbReference type="Proteomes" id="UP000095023">
    <property type="component" value="Unassembled WGS sequence"/>
</dbReference>
<evidence type="ECO:0000256" key="1">
    <source>
        <dbReference type="ARBA" id="ARBA00008361"/>
    </source>
</evidence>
<reference evidence="6" key="1">
    <citation type="submission" date="2016-02" db="EMBL/GenBank/DDBJ databases">
        <title>Comparative genomics of biotechnologically important yeasts.</title>
        <authorList>
            <consortium name="DOE Joint Genome Institute"/>
            <person name="Riley R."/>
            <person name="Haridas S."/>
            <person name="Wolfe K.H."/>
            <person name="Lopes M.R."/>
            <person name="Hittinger C.T."/>
            <person name="Goker M."/>
            <person name="Salamov A."/>
            <person name="Wisecaver J."/>
            <person name="Long T.M."/>
            <person name="Aerts A.L."/>
            <person name="Barry K."/>
            <person name="Choi C."/>
            <person name="Clum A."/>
            <person name="Coughlan A.Y."/>
            <person name="Deshpande S."/>
            <person name="Douglass A.P."/>
            <person name="Hanson S.J."/>
            <person name="Klenk H.-P."/>
            <person name="Labutti K."/>
            <person name="Lapidus A."/>
            <person name="Lindquist E."/>
            <person name="Lipzen A."/>
            <person name="Meier-Kolthoff J.P."/>
            <person name="Ohm R.A."/>
            <person name="Otillar R.P."/>
            <person name="Pangilinan J."/>
            <person name="Peng Y."/>
            <person name="Rokas A."/>
            <person name="Rosa C.A."/>
            <person name="Scheuner C."/>
            <person name="Sibirny A.A."/>
            <person name="Slot J.C."/>
            <person name="Stielow J.B."/>
            <person name="Sun H."/>
            <person name="Kurtzman C.P."/>
            <person name="Blackwell M."/>
            <person name="Jeffries T.W."/>
            <person name="Grigoriev I.V."/>
        </authorList>
    </citation>
    <scope>NUCLEOTIDE SEQUENCE [LARGE SCALE GENOMIC DNA]</scope>
    <source>
        <strain evidence="6">NRRL Y-17796</strain>
    </source>
</reference>
<dbReference type="CDD" id="cd02440">
    <property type="entry name" value="AdoMet_MTases"/>
    <property type="match status" value="1"/>
</dbReference>